<dbReference type="InterPro" id="IPR036397">
    <property type="entry name" value="RNaseH_sf"/>
</dbReference>
<dbReference type="SUPFAM" id="SSF53098">
    <property type="entry name" value="Ribonuclease H-like"/>
    <property type="match status" value="1"/>
</dbReference>
<dbReference type="OrthoDB" id="996470at2759"/>
<proteinExistence type="predicted"/>
<gene>
    <name evidence="1" type="ORF">EPI10_025761</name>
</gene>
<dbReference type="EMBL" id="SMMG02000005">
    <property type="protein sequence ID" value="KAA3475599.1"/>
    <property type="molecule type" value="Genomic_DNA"/>
</dbReference>
<dbReference type="Proteomes" id="UP000325315">
    <property type="component" value="Unassembled WGS sequence"/>
</dbReference>
<dbReference type="InterPro" id="IPR012337">
    <property type="entry name" value="RNaseH-like_sf"/>
</dbReference>
<comment type="caution">
    <text evidence="1">The sequence shown here is derived from an EMBL/GenBank/DDBJ whole genome shotgun (WGS) entry which is preliminary data.</text>
</comment>
<reference evidence="2" key="1">
    <citation type="journal article" date="2019" name="Plant Biotechnol. J.">
        <title>Genome sequencing of the Australian wild diploid species Gossypium australe highlights disease resistance and delayed gland morphogenesis.</title>
        <authorList>
            <person name="Cai Y."/>
            <person name="Cai X."/>
            <person name="Wang Q."/>
            <person name="Wang P."/>
            <person name="Zhang Y."/>
            <person name="Cai C."/>
            <person name="Xu Y."/>
            <person name="Wang K."/>
            <person name="Zhou Z."/>
            <person name="Wang C."/>
            <person name="Geng S."/>
            <person name="Li B."/>
            <person name="Dong Q."/>
            <person name="Hou Y."/>
            <person name="Wang H."/>
            <person name="Ai P."/>
            <person name="Liu Z."/>
            <person name="Yi F."/>
            <person name="Sun M."/>
            <person name="An G."/>
            <person name="Cheng J."/>
            <person name="Zhang Y."/>
            <person name="Shi Q."/>
            <person name="Xie Y."/>
            <person name="Shi X."/>
            <person name="Chang Y."/>
            <person name="Huang F."/>
            <person name="Chen Y."/>
            <person name="Hong S."/>
            <person name="Mi L."/>
            <person name="Sun Q."/>
            <person name="Zhang L."/>
            <person name="Zhou B."/>
            <person name="Peng R."/>
            <person name="Zhang X."/>
            <person name="Liu F."/>
        </authorList>
    </citation>
    <scope>NUCLEOTIDE SEQUENCE [LARGE SCALE GENOMIC DNA]</scope>
    <source>
        <strain evidence="2">cv. PA1801</strain>
    </source>
</reference>
<accession>A0A5B6W155</accession>
<dbReference type="GO" id="GO:0003676">
    <property type="term" value="F:nucleic acid binding"/>
    <property type="evidence" value="ECO:0007669"/>
    <property type="project" value="InterPro"/>
</dbReference>
<dbReference type="Gene3D" id="3.30.420.10">
    <property type="entry name" value="Ribonuclease H-like superfamily/Ribonuclease H"/>
    <property type="match status" value="1"/>
</dbReference>
<sequence length="123" mass="14070">MNIQNSNVPTPFTAEAYARYHAVKLGRSKGFQTVRIKGDSRTVIKKCQTNKTDKSIEFQFININENQMAHRIAEEALRRGETVYLGGEISYYSYDAPEGRWMRSPDSNDAKGVNEHLVAKWNI</sequence>
<dbReference type="AlphaFoldDB" id="A0A5B6W155"/>
<organism evidence="1 2">
    <name type="scientific">Gossypium australe</name>
    <dbReference type="NCBI Taxonomy" id="47621"/>
    <lineage>
        <taxon>Eukaryota</taxon>
        <taxon>Viridiplantae</taxon>
        <taxon>Streptophyta</taxon>
        <taxon>Embryophyta</taxon>
        <taxon>Tracheophyta</taxon>
        <taxon>Spermatophyta</taxon>
        <taxon>Magnoliopsida</taxon>
        <taxon>eudicotyledons</taxon>
        <taxon>Gunneridae</taxon>
        <taxon>Pentapetalae</taxon>
        <taxon>rosids</taxon>
        <taxon>malvids</taxon>
        <taxon>Malvales</taxon>
        <taxon>Malvaceae</taxon>
        <taxon>Malvoideae</taxon>
        <taxon>Gossypium</taxon>
    </lineage>
</organism>
<keyword evidence="2" id="KW-1185">Reference proteome</keyword>
<name>A0A5B6W155_9ROSI</name>
<evidence type="ECO:0000313" key="2">
    <source>
        <dbReference type="Proteomes" id="UP000325315"/>
    </source>
</evidence>
<protein>
    <submittedName>
        <fullName evidence="1">Glycine, alanine and asparagine-rich protein-like</fullName>
    </submittedName>
</protein>
<evidence type="ECO:0000313" key="1">
    <source>
        <dbReference type="EMBL" id="KAA3475599.1"/>
    </source>
</evidence>